<accession>A0A7W3TGV4</accession>
<keyword evidence="10" id="KW-1185">Reference proteome</keyword>
<dbReference type="Gene3D" id="2.115.10.20">
    <property type="entry name" value="Glycosyl hydrolase domain, family 43"/>
    <property type="match status" value="2"/>
</dbReference>
<feature type="region of interest" description="Disordered" evidence="8">
    <location>
        <begin position="1"/>
        <end position="50"/>
    </location>
</feature>
<comment type="similarity">
    <text evidence="1">Belongs to the glycosyl hydrolase 43 family.</text>
</comment>
<dbReference type="EMBL" id="VKHT01000975">
    <property type="protein sequence ID" value="MBB0246576.1"/>
    <property type="molecule type" value="Genomic_DNA"/>
</dbReference>
<comment type="caution">
    <text evidence="9">The sequence shown here is derived from an EMBL/GenBank/DDBJ whole genome shotgun (WGS) entry which is preliminary data.</text>
</comment>
<evidence type="ECO:0000313" key="9">
    <source>
        <dbReference type="EMBL" id="MBB0246576.1"/>
    </source>
</evidence>
<dbReference type="InterPro" id="IPR052176">
    <property type="entry name" value="Glycosyl_Hydrlase_43_Enz"/>
</dbReference>
<dbReference type="SUPFAM" id="SSF75005">
    <property type="entry name" value="Arabinanase/levansucrase/invertase"/>
    <property type="match status" value="2"/>
</dbReference>
<evidence type="ECO:0000256" key="7">
    <source>
        <dbReference type="PIRSR" id="PIRSR606710-2"/>
    </source>
</evidence>
<evidence type="ECO:0000256" key="5">
    <source>
        <dbReference type="ARBA" id="ARBA00023295"/>
    </source>
</evidence>
<dbReference type="GO" id="GO:0004553">
    <property type="term" value="F:hydrolase activity, hydrolyzing O-glycosyl compounds"/>
    <property type="evidence" value="ECO:0007669"/>
    <property type="project" value="InterPro"/>
</dbReference>
<evidence type="ECO:0000256" key="2">
    <source>
        <dbReference type="ARBA" id="ARBA00022651"/>
    </source>
</evidence>
<protein>
    <submittedName>
        <fullName evidence="9">Family 43 glycosylhydrolase</fullName>
    </submittedName>
</protein>
<feature type="compositionally biased region" description="Low complexity" evidence="8">
    <location>
        <begin position="11"/>
        <end position="20"/>
    </location>
</feature>
<keyword evidence="2" id="KW-0624">Polysaccharide degradation</keyword>
<proteinExistence type="inferred from homology"/>
<keyword evidence="4" id="KW-0119">Carbohydrate metabolism</keyword>
<dbReference type="Proteomes" id="UP000538929">
    <property type="component" value="Unassembled WGS sequence"/>
</dbReference>
<evidence type="ECO:0000313" key="10">
    <source>
        <dbReference type="Proteomes" id="UP000538929"/>
    </source>
</evidence>
<evidence type="ECO:0000256" key="8">
    <source>
        <dbReference type="SAM" id="MobiDB-lite"/>
    </source>
</evidence>
<dbReference type="InterPro" id="IPR023296">
    <property type="entry name" value="Glyco_hydro_beta-prop_sf"/>
</dbReference>
<keyword evidence="2" id="KW-0858">Xylan degradation</keyword>
<dbReference type="AlphaFoldDB" id="A0A7W3TGV4"/>
<dbReference type="PANTHER" id="PTHR43772:SF2">
    <property type="entry name" value="PUTATIVE (AFU_ORTHOLOGUE AFUA_2G04480)-RELATED"/>
    <property type="match status" value="1"/>
</dbReference>
<gene>
    <name evidence="9" type="ORF">FNQ90_21280</name>
</gene>
<feature type="non-terminal residue" evidence="9">
    <location>
        <position position="1"/>
    </location>
</feature>
<organism evidence="9 10">
    <name type="scientific">Streptomyces alkaliphilus</name>
    <dbReference type="NCBI Taxonomy" id="1472722"/>
    <lineage>
        <taxon>Bacteria</taxon>
        <taxon>Bacillati</taxon>
        <taxon>Actinomycetota</taxon>
        <taxon>Actinomycetes</taxon>
        <taxon>Kitasatosporales</taxon>
        <taxon>Streptomycetaceae</taxon>
        <taxon>Streptomyces</taxon>
    </lineage>
</organism>
<feature type="active site" description="Proton acceptor" evidence="6">
    <location>
        <position position="339"/>
    </location>
</feature>
<dbReference type="PANTHER" id="PTHR43772">
    <property type="entry name" value="ENDO-1,4-BETA-XYLANASE"/>
    <property type="match status" value="1"/>
</dbReference>
<sequence length="618" mass="68325">VHRVRTPGPTPHHSPISSPTAVPQQSPSSLAVPEAPPARPRPSDGEPVSRRITSRHLFAAFTNASERTLYLYGSDDGVHFHDLAPAAYTPANGILRDPSVIHRAGRWWIAHTTAWEGGTFGIISSEDRLNWRHVADIEHGVPCHNTWAPEFFTEHPDGRPRIIVSISAGQTSATGFQPYVLTALDDTLTRWTDPVPLDGLHPDEADHRNGWIDTCVVHEDGRFHAFVKDATAERVEHAVARHITGPWNLLDDAAPVPPNGEHLEGQTVFRLDGGGFRMFLDSYLEGRHYWSDSPDLTTWTPPREIPRLSGTVRHGSVWRETADLLPGDTNPVLPGYHADPAVLHSAGRFWMYPTTDGVADWGSTSFGVFSSTDLVHWSDHGTVLDLADIDWAEGRAWAPAVVERDGAHWMYFCADQQIGVARADSPTGPFVDALGKPLITRDAYGHQAIDPAVLVSADGTAHLYFGQGRCRVVRLGADMTSFDGEPVDITPAGYNEAPDVFEREGRYYLTWSENDTRSPDYRVAWAVADHPMGPFTRASAPLLTKDPERWIMGTGHQAVVRVPGRDEWYLAYHRFARPGGDGTHREVCLDRLRFTVDGRLRPVTPTLRGIDPIAPVEG</sequence>
<evidence type="ECO:0000256" key="4">
    <source>
        <dbReference type="ARBA" id="ARBA00023277"/>
    </source>
</evidence>
<dbReference type="CDD" id="cd09004">
    <property type="entry name" value="GH43_bXyl-like"/>
    <property type="match status" value="1"/>
</dbReference>
<dbReference type="InterPro" id="IPR006710">
    <property type="entry name" value="Glyco_hydro_43"/>
</dbReference>
<name>A0A7W3TGV4_9ACTN</name>
<evidence type="ECO:0000256" key="3">
    <source>
        <dbReference type="ARBA" id="ARBA00022801"/>
    </source>
</evidence>
<keyword evidence="3 9" id="KW-0378">Hydrolase</keyword>
<evidence type="ECO:0000256" key="6">
    <source>
        <dbReference type="PIRSR" id="PIRSR606710-1"/>
    </source>
</evidence>
<dbReference type="Pfam" id="PF04616">
    <property type="entry name" value="Glyco_hydro_43"/>
    <property type="match status" value="1"/>
</dbReference>
<dbReference type="GO" id="GO:0045493">
    <property type="term" value="P:xylan catabolic process"/>
    <property type="evidence" value="ECO:0007669"/>
    <property type="project" value="UniProtKB-KW"/>
</dbReference>
<evidence type="ECO:0000256" key="1">
    <source>
        <dbReference type="ARBA" id="ARBA00009865"/>
    </source>
</evidence>
<reference evidence="10" key="1">
    <citation type="submission" date="2019-10" db="EMBL/GenBank/DDBJ databases">
        <title>Streptomyces sp. nov., a novel actinobacterium isolated from alkaline environment.</title>
        <authorList>
            <person name="Golinska P."/>
        </authorList>
    </citation>
    <scope>NUCLEOTIDE SEQUENCE [LARGE SCALE GENOMIC DNA]</scope>
    <source>
        <strain evidence="10">DSM 42118</strain>
    </source>
</reference>
<feature type="active site" description="Proton donor" evidence="6">
    <location>
        <position position="496"/>
    </location>
</feature>
<keyword evidence="5" id="KW-0326">Glycosidase</keyword>
<feature type="site" description="Important for catalytic activity, responsible for pKa modulation of the active site Glu and correct orientation of both the proton donor and substrate" evidence="7">
    <location>
        <position position="450"/>
    </location>
</feature>